<dbReference type="InterPro" id="IPR004843">
    <property type="entry name" value="Calcineurin-like_PHP"/>
</dbReference>
<feature type="domain" description="Calcineurin-like phosphoesterase" evidence="1">
    <location>
        <begin position="6"/>
        <end position="216"/>
    </location>
</feature>
<evidence type="ECO:0000313" key="2">
    <source>
        <dbReference type="EMBL" id="TDW95961.1"/>
    </source>
</evidence>
<reference evidence="2 3" key="1">
    <citation type="submission" date="2019-03" db="EMBL/GenBank/DDBJ databases">
        <title>Genomic Encyclopedia of Type Strains, Phase IV (KMG-IV): sequencing the most valuable type-strain genomes for metagenomic binning, comparative biology and taxonomic classification.</title>
        <authorList>
            <person name="Goeker M."/>
        </authorList>
    </citation>
    <scope>NUCLEOTIDE SEQUENCE [LARGE SCALE GENOMIC DNA]</scope>
    <source>
        <strain evidence="2 3">DSM 100059</strain>
    </source>
</reference>
<dbReference type="RefSeq" id="WP_133995802.1">
    <property type="nucleotide sequence ID" value="NZ_SODV01000002.1"/>
</dbReference>
<dbReference type="SUPFAM" id="SSF56300">
    <property type="entry name" value="Metallo-dependent phosphatases"/>
    <property type="match status" value="1"/>
</dbReference>
<keyword evidence="3" id="KW-1185">Reference proteome</keyword>
<dbReference type="GO" id="GO:0016787">
    <property type="term" value="F:hydrolase activity"/>
    <property type="evidence" value="ECO:0007669"/>
    <property type="project" value="InterPro"/>
</dbReference>
<name>A0A4R8DEJ8_9BACT</name>
<evidence type="ECO:0000259" key="1">
    <source>
        <dbReference type="Pfam" id="PF00149"/>
    </source>
</evidence>
<proteinExistence type="predicted"/>
<accession>A0A4R8DEJ8</accession>
<evidence type="ECO:0000313" key="3">
    <source>
        <dbReference type="Proteomes" id="UP000294498"/>
    </source>
</evidence>
<dbReference type="OrthoDB" id="356681at2"/>
<dbReference type="Pfam" id="PF00149">
    <property type="entry name" value="Metallophos"/>
    <property type="match status" value="1"/>
</dbReference>
<organism evidence="2 3">
    <name type="scientific">Dinghuibacter silviterrae</name>
    <dbReference type="NCBI Taxonomy" id="1539049"/>
    <lineage>
        <taxon>Bacteria</taxon>
        <taxon>Pseudomonadati</taxon>
        <taxon>Bacteroidota</taxon>
        <taxon>Chitinophagia</taxon>
        <taxon>Chitinophagales</taxon>
        <taxon>Chitinophagaceae</taxon>
        <taxon>Dinghuibacter</taxon>
    </lineage>
</organism>
<dbReference type="Proteomes" id="UP000294498">
    <property type="component" value="Unassembled WGS sequence"/>
</dbReference>
<comment type="caution">
    <text evidence="2">The sequence shown here is derived from an EMBL/GenBank/DDBJ whole genome shotgun (WGS) entry which is preliminary data.</text>
</comment>
<dbReference type="Gene3D" id="3.60.21.10">
    <property type="match status" value="1"/>
</dbReference>
<dbReference type="PANTHER" id="PTHR37844:SF1">
    <property type="entry name" value="CALCINEURIN-LIKE PHOSPHOESTERASE DOMAIN-CONTAINING PROTEIN"/>
    <property type="match status" value="1"/>
</dbReference>
<protein>
    <submittedName>
        <fullName evidence="2">3',5'-cyclic AMP phosphodiesterase CpdA</fullName>
    </submittedName>
</protein>
<dbReference type="AlphaFoldDB" id="A0A4R8DEJ8"/>
<dbReference type="InterPro" id="IPR029052">
    <property type="entry name" value="Metallo-depent_PP-like"/>
</dbReference>
<sequence length="252" mass="28726">MVLQYCSDLHLEFPENRAFLEKSPLVPKGDILLLAGDIVPFKVIRHYDWFFDYVAQHFKKTYWIPGNHEYYGSDAAERSSSMEEAIRPNVFLVNNLVRDEGPVRLVFSTLWSRITPEHEWPISRGMSDFQVIRYLGGVFSPSLFNALHASSLDFLSDALDRVTDRPTVVVTHHVPTFYRYPGKYAGSILSEAFAVELSDLIKAIGPGHWIFGHHHCNVPDFTIGNTILHTNQLGYVRYGENQGFAPDKVVII</sequence>
<dbReference type="EMBL" id="SODV01000002">
    <property type="protein sequence ID" value="TDW95961.1"/>
    <property type="molecule type" value="Genomic_DNA"/>
</dbReference>
<dbReference type="PANTHER" id="PTHR37844">
    <property type="entry name" value="SER/THR PROTEIN PHOSPHATASE SUPERFAMILY (AFU_ORTHOLOGUE AFUA_1G14840)"/>
    <property type="match status" value="1"/>
</dbReference>
<gene>
    <name evidence="2" type="ORF">EDB95_3782</name>
</gene>